<dbReference type="Pfam" id="PF06339">
    <property type="entry name" value="Ectoine_synth"/>
    <property type="match status" value="1"/>
</dbReference>
<gene>
    <name evidence="8" type="primary">ectC</name>
    <name evidence="9" type="ORF">HUF19_00945</name>
</gene>
<name>A0ABY6A4K8_9GAMM</name>
<dbReference type="Proteomes" id="UP001065322">
    <property type="component" value="Chromosome"/>
</dbReference>
<reference evidence="10" key="1">
    <citation type="submission" date="2020-06" db="EMBL/GenBank/DDBJ databases">
        <title>Thalassolituus marinus alknpb1M-1, a hydrocarbon-degrading bacterium isolated from the deep-sea overlying water using an in-situ strategy from the South China Sea basin.</title>
        <authorList>
            <person name="Dong C."/>
            <person name="Chen Y."/>
            <person name="Shao Z."/>
        </authorList>
    </citation>
    <scope>NUCLEOTIDE SEQUENCE [LARGE SCALE GENOMIC DNA]</scope>
    <source>
        <strain evidence="10">alknpb1M-1</strain>
    </source>
</reference>
<evidence type="ECO:0000256" key="5">
    <source>
        <dbReference type="ARBA" id="ARBA00023239"/>
    </source>
</evidence>
<comment type="function">
    <text evidence="8">Catalyzes the circularization of gamma-N-acetyl-alpha,gamma-diaminobutyric acid (ADABA) to ectoine (1,4,5,6-tetrahydro-2-methyl-4-pyrimidine carboxylic acid), which is an excellent osmoprotectant.</text>
</comment>
<evidence type="ECO:0000256" key="1">
    <source>
        <dbReference type="ARBA" id="ARBA00005181"/>
    </source>
</evidence>
<dbReference type="InterPro" id="IPR010462">
    <property type="entry name" value="Ectoine_synth"/>
</dbReference>
<dbReference type="PANTHER" id="PTHR39289">
    <property type="match status" value="1"/>
</dbReference>
<comment type="similarity">
    <text evidence="2 8">Belongs to the ectoine synthase family.</text>
</comment>
<dbReference type="Gene3D" id="2.60.120.10">
    <property type="entry name" value="Jelly Rolls"/>
    <property type="match status" value="1"/>
</dbReference>
<keyword evidence="5 8" id="KW-0456">Lyase</keyword>
<dbReference type="NCBIfam" id="NF009806">
    <property type="entry name" value="PRK13290.1"/>
    <property type="match status" value="1"/>
</dbReference>
<dbReference type="InterPro" id="IPR011051">
    <property type="entry name" value="RmlC_Cupin_sf"/>
</dbReference>
<organism evidence="9 10">
    <name type="scientific">Thalassolituus hydrocarboniclasticus</name>
    <dbReference type="NCBI Taxonomy" id="2742796"/>
    <lineage>
        <taxon>Bacteria</taxon>
        <taxon>Pseudomonadati</taxon>
        <taxon>Pseudomonadota</taxon>
        <taxon>Gammaproteobacteria</taxon>
        <taxon>Oceanospirillales</taxon>
        <taxon>Oceanospirillaceae</taxon>
        <taxon>Thalassolituus</taxon>
    </lineage>
</organism>
<evidence type="ECO:0000256" key="2">
    <source>
        <dbReference type="ARBA" id="ARBA00009637"/>
    </source>
</evidence>
<dbReference type="CDD" id="cd06978">
    <property type="entry name" value="cupin_EctC"/>
    <property type="match status" value="1"/>
</dbReference>
<evidence type="ECO:0000256" key="6">
    <source>
        <dbReference type="ARBA" id="ARBA00033271"/>
    </source>
</evidence>
<keyword evidence="10" id="KW-1185">Reference proteome</keyword>
<comment type="pathway">
    <text evidence="1 8">Amine and polyamine biosynthesis; ectoine biosynthesis; L-ectoine from L-aspartate 4-semialdehyde: step 3/3.</text>
</comment>
<evidence type="ECO:0000256" key="8">
    <source>
        <dbReference type="HAMAP-Rule" id="MF_01255"/>
    </source>
</evidence>
<dbReference type="PANTHER" id="PTHR39289:SF1">
    <property type="entry name" value="L-ECTOINE SYNTHASE"/>
    <property type="match status" value="1"/>
</dbReference>
<evidence type="ECO:0000313" key="9">
    <source>
        <dbReference type="EMBL" id="UXD86102.1"/>
    </source>
</evidence>
<dbReference type="RefSeq" id="WP_260998094.1">
    <property type="nucleotide sequence ID" value="NZ_CP054475.1"/>
</dbReference>
<evidence type="ECO:0000313" key="10">
    <source>
        <dbReference type="Proteomes" id="UP001065322"/>
    </source>
</evidence>
<dbReference type="EC" id="4.2.1.108" evidence="3 8"/>
<proteinExistence type="inferred from homology"/>
<comment type="catalytic activity">
    <reaction evidence="7 8">
        <text>(2S)-4-acetamido-2-aminobutanoate = L-ectoine + H2O</text>
        <dbReference type="Rhea" id="RHEA:17281"/>
        <dbReference type="ChEBI" id="CHEBI:15377"/>
        <dbReference type="ChEBI" id="CHEBI:58515"/>
        <dbReference type="ChEBI" id="CHEBI:58929"/>
        <dbReference type="EC" id="4.2.1.108"/>
    </reaction>
</comment>
<evidence type="ECO:0000256" key="4">
    <source>
        <dbReference type="ARBA" id="ARBA00019707"/>
    </source>
</evidence>
<evidence type="ECO:0000256" key="7">
    <source>
        <dbReference type="ARBA" id="ARBA00048714"/>
    </source>
</evidence>
<dbReference type="EMBL" id="CP054475">
    <property type="protein sequence ID" value="UXD86102.1"/>
    <property type="molecule type" value="Genomic_DNA"/>
</dbReference>
<evidence type="ECO:0000256" key="3">
    <source>
        <dbReference type="ARBA" id="ARBA00013192"/>
    </source>
</evidence>
<accession>A0ABY6A4K8</accession>
<protein>
    <recommendedName>
        <fullName evidence="4 8">L-ectoine synthase</fullName>
        <ecNumber evidence="3 8">4.2.1.108</ecNumber>
    </recommendedName>
    <alternativeName>
        <fullName evidence="6 8">N-acetyldiaminobutyrate dehydratase</fullName>
    </alternativeName>
</protein>
<dbReference type="InterPro" id="IPR014710">
    <property type="entry name" value="RmlC-like_jellyroll"/>
</dbReference>
<dbReference type="HAMAP" id="MF_01255">
    <property type="entry name" value="Ectoine_synth"/>
    <property type="match status" value="1"/>
</dbReference>
<dbReference type="SUPFAM" id="SSF51182">
    <property type="entry name" value="RmlC-like cupins"/>
    <property type="match status" value="1"/>
</dbReference>
<sequence length="137" mass="15503">MIVRTLEECENSPRNINGGNWKSVRMLLKEDNMGFSFHITTIFAGTETPIWYQNHLESVYCISGEGEIETTADGKVYPIKPGTLYVLDKHDQHLLRGFSDMQMACVFNPPLIGNEVHDKDGVYALDADPLKAWKETP</sequence>